<keyword evidence="2" id="KW-0614">Plasmid</keyword>
<dbReference type="EMBL" id="CP008890">
    <property type="protein sequence ID" value="AIF41880.1"/>
    <property type="molecule type" value="Genomic_DNA"/>
</dbReference>
<evidence type="ECO:0000256" key="1">
    <source>
        <dbReference type="SAM" id="MobiDB-lite"/>
    </source>
</evidence>
<protein>
    <submittedName>
        <fullName evidence="2">Uncharacterized protein</fullName>
    </submittedName>
</protein>
<dbReference type="AlphaFoldDB" id="A0A075JJB2"/>
<keyword evidence="3" id="KW-1185">Reference proteome</keyword>
<proteinExistence type="predicted"/>
<dbReference type="RefSeq" id="WP_041229505.1">
    <property type="nucleotide sequence ID" value="NZ_CP008890.1"/>
</dbReference>
<geneLocation type="plasmid" evidence="2 3">
    <name>unnamed</name>
</geneLocation>
<dbReference type="HOGENOM" id="CLU_2022957_0_0_11"/>
<sequence length="122" mass="13198">MAEWLFTLNDQVRSEEDGAGAVSILSILRAGAQAAPGADVGDVEHALIEATRRYDRPISTSELRGMAENLAVPDLTMVRVVDGSGNLISEIPVANTPAQVHPDDRSENTHIEPENSERPFYS</sequence>
<name>A0A075JJB2_9MICO</name>
<dbReference type="GeneID" id="41842186"/>
<evidence type="ECO:0000313" key="2">
    <source>
        <dbReference type="EMBL" id="AIF41880.1"/>
    </source>
</evidence>
<feature type="compositionally biased region" description="Basic and acidic residues" evidence="1">
    <location>
        <begin position="101"/>
        <end position="122"/>
    </location>
</feature>
<dbReference type="Proteomes" id="UP000027986">
    <property type="component" value="Plasmid unnamed"/>
</dbReference>
<evidence type="ECO:0000313" key="3">
    <source>
        <dbReference type="Proteomes" id="UP000027986"/>
    </source>
</evidence>
<accession>A0A075JJB2</accession>
<dbReference type="KEGG" id="dni:HX89_14315"/>
<feature type="region of interest" description="Disordered" evidence="1">
    <location>
        <begin position="93"/>
        <end position="122"/>
    </location>
</feature>
<organism evidence="2 3">
    <name type="scientific">Dermacoccus nishinomiyaensis</name>
    <dbReference type="NCBI Taxonomy" id="1274"/>
    <lineage>
        <taxon>Bacteria</taxon>
        <taxon>Bacillati</taxon>
        <taxon>Actinomycetota</taxon>
        <taxon>Actinomycetes</taxon>
        <taxon>Micrococcales</taxon>
        <taxon>Dermacoccaceae</taxon>
        <taxon>Dermacoccus</taxon>
    </lineage>
</organism>
<gene>
    <name evidence="2" type="ORF">HX89_14315</name>
</gene>
<reference evidence="2 3" key="1">
    <citation type="submission" date="2014-07" db="EMBL/GenBank/DDBJ databases">
        <title>Genome Sequencing of Dermacoccus nishinomiyaensis.</title>
        <authorList>
            <person name="Hong K.W."/>
            <person name="Chan K.G."/>
        </authorList>
    </citation>
    <scope>NUCLEOTIDE SEQUENCE [LARGE SCALE GENOMIC DNA]</scope>
    <source>
        <strain evidence="2 3">M25</strain>
        <plasmid evidence="3">Plasmid unnamed</plasmid>
    </source>
</reference>